<dbReference type="EMBL" id="MU273498">
    <property type="protein sequence ID" value="KAI0034575.1"/>
    <property type="molecule type" value="Genomic_DNA"/>
</dbReference>
<accession>A0ACB8QSQ8</accession>
<protein>
    <submittedName>
        <fullName evidence="1">Uncharacterized protein</fullName>
    </submittedName>
</protein>
<reference evidence="1" key="2">
    <citation type="journal article" date="2022" name="New Phytol.">
        <title>Evolutionary transition to the ectomycorrhizal habit in the genomes of a hyperdiverse lineage of mushroom-forming fungi.</title>
        <authorList>
            <person name="Looney B."/>
            <person name="Miyauchi S."/>
            <person name="Morin E."/>
            <person name="Drula E."/>
            <person name="Courty P.E."/>
            <person name="Kohler A."/>
            <person name="Kuo A."/>
            <person name="LaButti K."/>
            <person name="Pangilinan J."/>
            <person name="Lipzen A."/>
            <person name="Riley R."/>
            <person name="Andreopoulos W."/>
            <person name="He G."/>
            <person name="Johnson J."/>
            <person name="Nolan M."/>
            <person name="Tritt A."/>
            <person name="Barry K.W."/>
            <person name="Grigoriev I.V."/>
            <person name="Nagy L.G."/>
            <person name="Hibbett D."/>
            <person name="Henrissat B."/>
            <person name="Matheny P.B."/>
            <person name="Labbe J."/>
            <person name="Martin F.M."/>
        </authorList>
    </citation>
    <scope>NUCLEOTIDE SEQUENCE</scope>
    <source>
        <strain evidence="1">EC-137</strain>
    </source>
</reference>
<dbReference type="Proteomes" id="UP000814128">
    <property type="component" value="Unassembled WGS sequence"/>
</dbReference>
<keyword evidence="2" id="KW-1185">Reference proteome</keyword>
<reference evidence="1" key="1">
    <citation type="submission" date="2021-02" db="EMBL/GenBank/DDBJ databases">
        <authorList>
            <consortium name="DOE Joint Genome Institute"/>
            <person name="Ahrendt S."/>
            <person name="Looney B.P."/>
            <person name="Miyauchi S."/>
            <person name="Morin E."/>
            <person name="Drula E."/>
            <person name="Courty P.E."/>
            <person name="Chicoki N."/>
            <person name="Fauchery L."/>
            <person name="Kohler A."/>
            <person name="Kuo A."/>
            <person name="Labutti K."/>
            <person name="Pangilinan J."/>
            <person name="Lipzen A."/>
            <person name="Riley R."/>
            <person name="Andreopoulos W."/>
            <person name="He G."/>
            <person name="Johnson J."/>
            <person name="Barry K.W."/>
            <person name="Grigoriev I.V."/>
            <person name="Nagy L."/>
            <person name="Hibbett D."/>
            <person name="Henrissat B."/>
            <person name="Matheny P.B."/>
            <person name="Labbe J."/>
            <person name="Martin F."/>
        </authorList>
    </citation>
    <scope>NUCLEOTIDE SEQUENCE</scope>
    <source>
        <strain evidence="1">EC-137</strain>
    </source>
</reference>
<proteinExistence type="predicted"/>
<evidence type="ECO:0000313" key="1">
    <source>
        <dbReference type="EMBL" id="KAI0034575.1"/>
    </source>
</evidence>
<name>A0ACB8QSQ8_9AGAM</name>
<comment type="caution">
    <text evidence="1">The sequence shown here is derived from an EMBL/GenBank/DDBJ whole genome shotgun (WGS) entry which is preliminary data.</text>
</comment>
<sequence length="883" mass="96126">MSNTSATVLHTLPNGSVQHLPLTQIAIEAMVVDVSAHVVVSHTFVNDSGRATGRAKYVFPVPAGAAVCAFEMETSNGKFVVGEVKEKSEAEARYRTALRAGQTAGMVNWAGDDVFTISVGSIPRGTSVVAKTTFVQSLMDDSRSDEIRLQLPVSIGSARYGLPLLEAQDASSAESTTRLRFSTSIQTSGRLLDVRSPSHKGALEVASYATHRGGTPSRHRAFASFSSMSFLADDFVLAIRAEGLDAPRCFAEVDERSGTIALQLTVIPKFDIPRPPVQEYLFLVDRSGSMAGDRIRTAKQALKTILHIIPCEGSYVNIFSFGSDCDNGLWPMSHPYDPFTLQSAMLHVDGMDANMGGTEILPAVAKVLKSRTTTVSTIIYVLTDGLVQQGQIDATMTVVSDSVQQASRSGTHAPLRVFTLGIGSEVSTALCEGLARAGRGIPLFAVDSSEILQKCSRLVGAGIHPIISSISVDWAATLTGDQPATDSVLGVELQPHPPILQSPPRLTTLYRNHRFIIHAILRANTVPHTVILRGKVQNGQTEDIELPVPVRLAKRFSSLVYSSAFLHTLAARSVIRDVRENERVAVSYTPGATYEEVRRAEIVRLGVRYQLTSEFTSFVGVDEGDTVDALRRAWRSRRAERRRNRYRGEEYASSAVLRAWGAMSNVISGAFSWIVEGANTPARGHSIMPGQLATPSSSSRSSRSRMPRPDSDQEDEADGYWTDDSISTMSSLESYVSVMVFRPGRQRWVRWPPPFPPVPRVPSPDVHATATTSPLVPRSVPRPDDLRLIELQAFDGSFPASAEVMAIMGRDAATEATVAAQLDVDEDIWATILVAEYLERTLQDQPELLDGLLVKVLEFVERKVGRASLENLRARAKGIRSGF</sequence>
<gene>
    <name evidence="1" type="ORF">K488DRAFT_83871</name>
</gene>
<organism evidence="1 2">
    <name type="scientific">Vararia minispora EC-137</name>
    <dbReference type="NCBI Taxonomy" id="1314806"/>
    <lineage>
        <taxon>Eukaryota</taxon>
        <taxon>Fungi</taxon>
        <taxon>Dikarya</taxon>
        <taxon>Basidiomycota</taxon>
        <taxon>Agaricomycotina</taxon>
        <taxon>Agaricomycetes</taxon>
        <taxon>Russulales</taxon>
        <taxon>Lachnocladiaceae</taxon>
        <taxon>Vararia</taxon>
    </lineage>
</organism>
<evidence type="ECO:0000313" key="2">
    <source>
        <dbReference type="Proteomes" id="UP000814128"/>
    </source>
</evidence>